<name>A0A285ZUA6_9SPHI</name>
<proteinExistence type="predicted"/>
<sequence>MPTNNNPATNFLQIFIVANVENNGGYSKKLYVKDELIALKVTR</sequence>
<keyword evidence="2" id="KW-1185">Reference proteome</keyword>
<evidence type="ECO:0000313" key="1">
    <source>
        <dbReference type="EMBL" id="SOD13230.1"/>
    </source>
</evidence>
<reference evidence="2" key="1">
    <citation type="submission" date="2017-09" db="EMBL/GenBank/DDBJ databases">
        <authorList>
            <person name="Varghese N."/>
            <person name="Submissions S."/>
        </authorList>
    </citation>
    <scope>NUCLEOTIDE SEQUENCE [LARGE SCALE GENOMIC DNA]</scope>
    <source>
        <strain evidence="2">CGMCC 1.12803</strain>
    </source>
</reference>
<evidence type="ECO:0000313" key="2">
    <source>
        <dbReference type="Proteomes" id="UP000219281"/>
    </source>
</evidence>
<dbReference type="Proteomes" id="UP000219281">
    <property type="component" value="Unassembled WGS sequence"/>
</dbReference>
<accession>A0A285ZUA6</accession>
<gene>
    <name evidence="1" type="ORF">SAMN06297358_1074</name>
</gene>
<dbReference type="AlphaFoldDB" id="A0A285ZUA6"/>
<dbReference type="EMBL" id="OCMT01000001">
    <property type="protein sequence ID" value="SOD13230.1"/>
    <property type="molecule type" value="Genomic_DNA"/>
</dbReference>
<protein>
    <submittedName>
        <fullName evidence="1">Uncharacterized protein</fullName>
    </submittedName>
</protein>
<organism evidence="1 2">
    <name type="scientific">Pedobacter xixiisoli</name>
    <dbReference type="NCBI Taxonomy" id="1476464"/>
    <lineage>
        <taxon>Bacteria</taxon>
        <taxon>Pseudomonadati</taxon>
        <taxon>Bacteroidota</taxon>
        <taxon>Sphingobacteriia</taxon>
        <taxon>Sphingobacteriales</taxon>
        <taxon>Sphingobacteriaceae</taxon>
        <taxon>Pedobacter</taxon>
    </lineage>
</organism>